<dbReference type="OrthoDB" id="16262at2759"/>
<dbReference type="PANTHER" id="PTHR18968:SF13">
    <property type="entry name" value="ACETOLACTATE SYNTHASE CATALYTIC SUBUNIT, MITOCHONDRIAL"/>
    <property type="match status" value="1"/>
</dbReference>
<dbReference type="InterPro" id="IPR011766">
    <property type="entry name" value="TPP_enzyme_TPP-bd"/>
</dbReference>
<dbReference type="GO" id="GO:0003984">
    <property type="term" value="F:acetolactate synthase activity"/>
    <property type="evidence" value="ECO:0007669"/>
    <property type="project" value="UniProtKB-EC"/>
</dbReference>
<sequence>MANNKFLNRTGGEVLRELLLAHNVEHIFGYPGGAALPLFDGVFAKQPAASSLQFILAHHEQSAGHMAEGYARASQKPGVVLVTSGPGSSNTVTPMFNALLDGTPLVVICGQVGTAVQGTLAFQEIDIVSLAKTCTKWCTCVQSIADLPGSIDAAFHHATTNRAGPTLVAIPKDIGKAVFDEHALRQSSQCSQCLPSPPSSGASSGASSPTRMMYNIASQYDRIEHIAHLVRQSHRPVICAGAGILHARHGPALLAQISQIASIPVTTTLLGLGGFDEALPTALHMVGTHGTPYANMAVQHADLILALGARLDERAVGNPSLYAPHARHPATGLGVIYFDFSRDTIAKVIPATEHIEGDLADTLPVLRQHLTSDPRPGWMQTIASWKHKYALNAPPTQPIHPHTLLTTLQAILPPPSHQPVTLTTGVGQHQMHTARSFTFAPPSFAPTSCLITSGSLGTMGFGLPAALGAKLAVPNNLVIDIDGDASFCMSMDALLTAQQAGVDVKVIVCENGGQGMIRQLQEMDYGGRVFGTGEREGGGVVDAVGVARAVACRRDGVRAESTS</sequence>
<keyword evidence="7" id="KW-0028">Amino-acid biosynthesis</keyword>
<dbReference type="EMBL" id="MSFL01000022">
    <property type="protein sequence ID" value="PWY75068.1"/>
    <property type="molecule type" value="Genomic_DNA"/>
</dbReference>
<keyword evidence="7" id="KW-0100">Branched-chain amino acid biosynthesis</keyword>
<evidence type="ECO:0000256" key="8">
    <source>
        <dbReference type="RuleBase" id="RU362132"/>
    </source>
</evidence>
<dbReference type="CDD" id="cd07035">
    <property type="entry name" value="TPP_PYR_POX_like"/>
    <property type="match status" value="1"/>
</dbReference>
<dbReference type="RefSeq" id="XP_025397193.1">
    <property type="nucleotide sequence ID" value="XM_025546022.1"/>
</dbReference>
<dbReference type="InterPro" id="IPR000399">
    <property type="entry name" value="TPP-bd_CS"/>
</dbReference>
<evidence type="ECO:0000259" key="11">
    <source>
        <dbReference type="Pfam" id="PF02776"/>
    </source>
</evidence>
<evidence type="ECO:0000259" key="10">
    <source>
        <dbReference type="Pfam" id="PF02775"/>
    </source>
</evidence>
<dbReference type="GO" id="GO:0000287">
    <property type="term" value="F:magnesium ion binding"/>
    <property type="evidence" value="ECO:0007669"/>
    <property type="project" value="InterPro"/>
</dbReference>
<dbReference type="GO" id="GO:0005948">
    <property type="term" value="C:acetolactate synthase complex"/>
    <property type="evidence" value="ECO:0007669"/>
    <property type="project" value="TreeGrafter"/>
</dbReference>
<comment type="pathway">
    <text evidence="3">Amino-acid biosynthesis; L-valine biosynthesis; L-valine from pyruvate: step 1/4.</text>
</comment>
<dbReference type="GeneID" id="37068259"/>
<evidence type="ECO:0000313" key="13">
    <source>
        <dbReference type="Proteomes" id="UP000247233"/>
    </source>
</evidence>
<gene>
    <name evidence="12" type="ORF">BO70DRAFT_388838</name>
</gene>
<comment type="pathway">
    <text evidence="2">Amino-acid biosynthesis; L-isoleucine biosynthesis; L-isoleucine from 2-oxobutanoate: step 1/4.</text>
</comment>
<proteinExistence type="inferred from homology"/>
<dbReference type="GO" id="GO:0005739">
    <property type="term" value="C:mitochondrion"/>
    <property type="evidence" value="ECO:0007669"/>
    <property type="project" value="TreeGrafter"/>
</dbReference>
<keyword evidence="6 8" id="KW-0786">Thiamine pyrophosphate</keyword>
<evidence type="ECO:0000256" key="3">
    <source>
        <dbReference type="ARBA" id="ARBA00005025"/>
    </source>
</evidence>
<dbReference type="InterPro" id="IPR045229">
    <property type="entry name" value="TPP_enz"/>
</dbReference>
<dbReference type="PROSITE" id="PS00187">
    <property type="entry name" value="TPP_ENZYMES"/>
    <property type="match status" value="1"/>
</dbReference>
<evidence type="ECO:0000256" key="1">
    <source>
        <dbReference type="ARBA" id="ARBA00001964"/>
    </source>
</evidence>
<dbReference type="SUPFAM" id="SSF52467">
    <property type="entry name" value="DHS-like NAD/FAD-binding domain"/>
    <property type="match status" value="1"/>
</dbReference>
<dbReference type="GO" id="GO:0030976">
    <property type="term" value="F:thiamine pyrophosphate binding"/>
    <property type="evidence" value="ECO:0007669"/>
    <property type="project" value="InterPro"/>
</dbReference>
<dbReference type="Pfam" id="PF02776">
    <property type="entry name" value="TPP_enzyme_N"/>
    <property type="match status" value="1"/>
</dbReference>
<reference evidence="12 13" key="1">
    <citation type="submission" date="2016-12" db="EMBL/GenBank/DDBJ databases">
        <title>The genomes of Aspergillus section Nigri reveals drivers in fungal speciation.</title>
        <authorList>
            <consortium name="DOE Joint Genome Institute"/>
            <person name="Vesth T.C."/>
            <person name="Nybo J."/>
            <person name="Theobald S."/>
            <person name="Brandl J."/>
            <person name="Frisvad J.C."/>
            <person name="Nielsen K.F."/>
            <person name="Lyhne E.K."/>
            <person name="Kogle M.E."/>
            <person name="Kuo A."/>
            <person name="Riley R."/>
            <person name="Clum A."/>
            <person name="Nolan M."/>
            <person name="Lipzen A."/>
            <person name="Salamov A."/>
            <person name="Henrissat B."/>
            <person name="Wiebenga A."/>
            <person name="De Vries R.P."/>
            <person name="Grigoriev I.V."/>
            <person name="Mortensen U.H."/>
            <person name="Andersen M.R."/>
            <person name="Baker S.E."/>
        </authorList>
    </citation>
    <scope>NUCLEOTIDE SEQUENCE [LARGE SCALE GENOMIC DNA]</scope>
    <source>
        <strain evidence="12 13">CBS 117.55</strain>
    </source>
</reference>
<protein>
    <recommendedName>
        <fullName evidence="5">acetolactate synthase</fullName>
        <ecNumber evidence="5">2.2.1.6</ecNumber>
    </recommendedName>
</protein>
<comment type="cofactor">
    <cofactor evidence="1">
        <name>thiamine diphosphate</name>
        <dbReference type="ChEBI" id="CHEBI:58937"/>
    </cofactor>
</comment>
<dbReference type="AlphaFoldDB" id="A0A317VQ96"/>
<evidence type="ECO:0000259" key="9">
    <source>
        <dbReference type="Pfam" id="PF00205"/>
    </source>
</evidence>
<dbReference type="GO" id="GO:0050660">
    <property type="term" value="F:flavin adenine dinucleotide binding"/>
    <property type="evidence" value="ECO:0007669"/>
    <property type="project" value="TreeGrafter"/>
</dbReference>
<dbReference type="Pfam" id="PF00205">
    <property type="entry name" value="TPP_enzyme_M"/>
    <property type="match status" value="1"/>
</dbReference>
<name>A0A317VQ96_9EURO</name>
<dbReference type="GO" id="GO:0009097">
    <property type="term" value="P:isoleucine biosynthetic process"/>
    <property type="evidence" value="ECO:0007669"/>
    <property type="project" value="TreeGrafter"/>
</dbReference>
<feature type="domain" description="Thiamine pyrophosphate enzyme TPP-binding" evidence="10">
    <location>
        <begin position="425"/>
        <end position="553"/>
    </location>
</feature>
<dbReference type="VEuPathDB" id="FungiDB:BO70DRAFT_388838"/>
<comment type="similarity">
    <text evidence="4 8">Belongs to the TPP enzyme family.</text>
</comment>
<dbReference type="InterPro" id="IPR029061">
    <property type="entry name" value="THDP-binding"/>
</dbReference>
<dbReference type="SUPFAM" id="SSF52518">
    <property type="entry name" value="Thiamin diphosphate-binding fold (THDP-binding)"/>
    <property type="match status" value="2"/>
</dbReference>
<accession>A0A317VQ96</accession>
<organism evidence="12 13">
    <name type="scientific">Aspergillus heteromorphus CBS 117.55</name>
    <dbReference type="NCBI Taxonomy" id="1448321"/>
    <lineage>
        <taxon>Eukaryota</taxon>
        <taxon>Fungi</taxon>
        <taxon>Dikarya</taxon>
        <taxon>Ascomycota</taxon>
        <taxon>Pezizomycotina</taxon>
        <taxon>Eurotiomycetes</taxon>
        <taxon>Eurotiomycetidae</taxon>
        <taxon>Eurotiales</taxon>
        <taxon>Aspergillaceae</taxon>
        <taxon>Aspergillus</taxon>
        <taxon>Aspergillus subgen. Circumdati</taxon>
    </lineage>
</organism>
<evidence type="ECO:0000256" key="6">
    <source>
        <dbReference type="ARBA" id="ARBA00023052"/>
    </source>
</evidence>
<feature type="domain" description="Thiamine pyrophosphate enzyme central" evidence="9">
    <location>
        <begin position="223"/>
        <end position="364"/>
    </location>
</feature>
<feature type="domain" description="Thiamine pyrophosphate enzyme N-terminal TPP-binding" evidence="11">
    <location>
        <begin position="10"/>
        <end position="129"/>
    </location>
</feature>
<evidence type="ECO:0000313" key="12">
    <source>
        <dbReference type="EMBL" id="PWY75068.1"/>
    </source>
</evidence>
<dbReference type="PANTHER" id="PTHR18968">
    <property type="entry name" value="THIAMINE PYROPHOSPHATE ENZYMES"/>
    <property type="match status" value="1"/>
</dbReference>
<dbReference type="InterPro" id="IPR029035">
    <property type="entry name" value="DHS-like_NAD/FAD-binding_dom"/>
</dbReference>
<dbReference type="InterPro" id="IPR012001">
    <property type="entry name" value="Thiamin_PyroP_enz_TPP-bd_dom"/>
</dbReference>
<evidence type="ECO:0000256" key="4">
    <source>
        <dbReference type="ARBA" id="ARBA00007812"/>
    </source>
</evidence>
<dbReference type="Gene3D" id="3.40.50.970">
    <property type="match status" value="2"/>
</dbReference>
<dbReference type="Pfam" id="PF02775">
    <property type="entry name" value="TPP_enzyme_C"/>
    <property type="match status" value="1"/>
</dbReference>
<keyword evidence="13" id="KW-1185">Reference proteome</keyword>
<dbReference type="FunFam" id="3.40.50.970:FF:000007">
    <property type="entry name" value="Acetolactate synthase"/>
    <property type="match status" value="1"/>
</dbReference>
<dbReference type="FunFam" id="3.40.50.1220:FF:000008">
    <property type="entry name" value="Acetolactate synthase"/>
    <property type="match status" value="1"/>
</dbReference>
<evidence type="ECO:0000256" key="7">
    <source>
        <dbReference type="ARBA" id="ARBA00023304"/>
    </source>
</evidence>
<evidence type="ECO:0000256" key="5">
    <source>
        <dbReference type="ARBA" id="ARBA00013145"/>
    </source>
</evidence>
<dbReference type="Gene3D" id="3.40.50.1220">
    <property type="entry name" value="TPP-binding domain"/>
    <property type="match status" value="1"/>
</dbReference>
<dbReference type="STRING" id="1448321.A0A317VQ96"/>
<dbReference type="InterPro" id="IPR012000">
    <property type="entry name" value="Thiamin_PyroP_enz_cen_dom"/>
</dbReference>
<comment type="caution">
    <text evidence="12">The sequence shown here is derived from an EMBL/GenBank/DDBJ whole genome shotgun (WGS) entry which is preliminary data.</text>
</comment>
<dbReference type="EC" id="2.2.1.6" evidence="5"/>
<evidence type="ECO:0000256" key="2">
    <source>
        <dbReference type="ARBA" id="ARBA00004974"/>
    </source>
</evidence>
<dbReference type="Proteomes" id="UP000247233">
    <property type="component" value="Unassembled WGS sequence"/>
</dbReference>
<dbReference type="GO" id="GO:0009099">
    <property type="term" value="P:L-valine biosynthetic process"/>
    <property type="evidence" value="ECO:0007669"/>
    <property type="project" value="TreeGrafter"/>
</dbReference>